<dbReference type="Proteomes" id="UP001235874">
    <property type="component" value="Chromosome"/>
</dbReference>
<name>A0AAJ6HSM7_9ACTN</name>
<dbReference type="RefSeq" id="WP_306272440.1">
    <property type="nucleotide sequence ID" value="NZ_CP130472.1"/>
</dbReference>
<dbReference type="EMBL" id="CP130472">
    <property type="protein sequence ID" value="WLS45592.1"/>
    <property type="molecule type" value="Genomic_DNA"/>
</dbReference>
<protein>
    <submittedName>
        <fullName evidence="1">Uncharacterized protein</fullName>
    </submittedName>
</protein>
<reference evidence="1 2" key="1">
    <citation type="submission" date="2023-07" db="EMBL/GenBank/DDBJ databases">
        <title>Micromonospora profundi TRM 95458 converts glycerol to a new osmotic compound.</title>
        <authorList>
            <person name="Lu D."/>
        </authorList>
    </citation>
    <scope>NUCLEOTIDE SEQUENCE [LARGE SCALE GENOMIC DNA]</scope>
    <source>
        <strain evidence="1 2">TRM95458</strain>
    </source>
</reference>
<accession>A0AAJ6HSM7</accession>
<gene>
    <name evidence="1" type="ORF">Q3V37_30335</name>
</gene>
<organism evidence="1 2">
    <name type="scientific">Micromonospora profundi</name>
    <dbReference type="NCBI Taxonomy" id="1420889"/>
    <lineage>
        <taxon>Bacteria</taxon>
        <taxon>Bacillati</taxon>
        <taxon>Actinomycetota</taxon>
        <taxon>Actinomycetes</taxon>
        <taxon>Micromonosporales</taxon>
        <taxon>Micromonosporaceae</taxon>
        <taxon>Micromonospora</taxon>
    </lineage>
</organism>
<proteinExistence type="predicted"/>
<dbReference type="KEGG" id="mprn:Q3V37_30335"/>
<dbReference type="AlphaFoldDB" id="A0AAJ6HSM7"/>
<evidence type="ECO:0000313" key="1">
    <source>
        <dbReference type="EMBL" id="WLS45592.1"/>
    </source>
</evidence>
<sequence length="413" mass="45285">MRVLFDGKAPVAYGQIYVTSRELPDMSEAFAGQVNGLCGAGQPGALFLMTGTHSGRVRFTVELHDVEPPAAAQEWEDVVEASFLPKAAVADLVPWGEGSLARLPLTVEGQDATWQPVYRVRYCAMGMDQGRDPFGGLDPDERDEDGHTYLDRRPDRYLLCLWPEGTTGGGRGDGVTRADAILRQTSGAAAYWHAWACSLPSPPTLWEQVEAEKHKRLERERRDQEYRMRHELRRWGGRPPSERLRQVHGNIFGIVLLDRDLVDGVAGVAAVTQRRIAIWAARQAFTVAGIADLDWLRPAWTALDRGMPLPAEFADPTALRTRIQGTSSVRLVLQSARPAGRSTADPFLTALDAPVDPVAMALPALAAAGESDPLQAALEALWAAVSTYAFRRAEFLADVRRVFPAVASSGLRR</sequence>
<evidence type="ECO:0000313" key="2">
    <source>
        <dbReference type="Proteomes" id="UP001235874"/>
    </source>
</evidence>
<keyword evidence="2" id="KW-1185">Reference proteome</keyword>